<reference evidence="2 3" key="1">
    <citation type="submission" date="2021-06" db="EMBL/GenBank/DDBJ databases">
        <authorList>
            <person name="Kallberg Y."/>
            <person name="Tangrot J."/>
            <person name="Rosling A."/>
        </authorList>
    </citation>
    <scope>NUCLEOTIDE SEQUENCE [LARGE SCALE GENOMIC DNA]</scope>
    <source>
        <strain evidence="2 3">120-4 pot B 10/14</strain>
    </source>
</reference>
<dbReference type="Proteomes" id="UP000789901">
    <property type="component" value="Unassembled WGS sequence"/>
</dbReference>
<gene>
    <name evidence="2" type="ORF">GMARGA_LOCUS27434</name>
</gene>
<name>A0ABN7W747_GIGMA</name>
<organism evidence="2 3">
    <name type="scientific">Gigaspora margarita</name>
    <dbReference type="NCBI Taxonomy" id="4874"/>
    <lineage>
        <taxon>Eukaryota</taxon>
        <taxon>Fungi</taxon>
        <taxon>Fungi incertae sedis</taxon>
        <taxon>Mucoromycota</taxon>
        <taxon>Glomeromycotina</taxon>
        <taxon>Glomeromycetes</taxon>
        <taxon>Diversisporales</taxon>
        <taxon>Gigasporaceae</taxon>
        <taxon>Gigaspora</taxon>
    </lineage>
</organism>
<feature type="coiled-coil region" evidence="1">
    <location>
        <begin position="75"/>
        <end position="109"/>
    </location>
</feature>
<evidence type="ECO:0000313" key="2">
    <source>
        <dbReference type="EMBL" id="CAG8819918.1"/>
    </source>
</evidence>
<proteinExistence type="predicted"/>
<keyword evidence="1" id="KW-0175">Coiled coil</keyword>
<dbReference type="EMBL" id="CAJVQB010033525">
    <property type="protein sequence ID" value="CAG8819918.1"/>
    <property type="molecule type" value="Genomic_DNA"/>
</dbReference>
<protein>
    <submittedName>
        <fullName evidence="2">33565_t:CDS:1</fullName>
    </submittedName>
</protein>
<sequence>MPRKGHNNKTRIKFNMLLRLDKKDFNEIKHIFRKLIKERREFLSRQLHRNEITPGDYQSENFDLKTLETQVISNLKELETQIESLISKAERLENENSKLKEEKLILFRNVNAYEKSVKDDKTNLERYYNIIEKTYIILIELIANNEFDIRQLADLYNEIKKICRNEDFDEGSAKFASGSTISNSKVYDSFQAAAKASEKKITEIDESTNFPTLTRTHCFLENN</sequence>
<evidence type="ECO:0000313" key="3">
    <source>
        <dbReference type="Proteomes" id="UP000789901"/>
    </source>
</evidence>
<evidence type="ECO:0000256" key="1">
    <source>
        <dbReference type="SAM" id="Coils"/>
    </source>
</evidence>
<comment type="caution">
    <text evidence="2">The sequence shown here is derived from an EMBL/GenBank/DDBJ whole genome shotgun (WGS) entry which is preliminary data.</text>
</comment>
<accession>A0ABN7W747</accession>
<keyword evidence="3" id="KW-1185">Reference proteome</keyword>